<dbReference type="PANTHER" id="PTHR33993:SF14">
    <property type="entry name" value="GB|AAF24581.1"/>
    <property type="match status" value="1"/>
</dbReference>
<dbReference type="Pfam" id="PF00903">
    <property type="entry name" value="Glyoxalase"/>
    <property type="match status" value="1"/>
</dbReference>
<dbReference type="PROSITE" id="PS51819">
    <property type="entry name" value="VOC"/>
    <property type="match status" value="2"/>
</dbReference>
<feature type="domain" description="VOC" evidence="1">
    <location>
        <begin position="142"/>
        <end position="275"/>
    </location>
</feature>
<protein>
    <recommendedName>
        <fullName evidence="1">VOC domain-containing protein</fullName>
    </recommendedName>
</protein>
<accession>A0A1H4WCE4</accession>
<reference evidence="3" key="1">
    <citation type="submission" date="2016-10" db="EMBL/GenBank/DDBJ databases">
        <authorList>
            <person name="Varghese N."/>
            <person name="Submissions S."/>
        </authorList>
    </citation>
    <scope>NUCLEOTIDE SEQUENCE [LARGE SCALE GENOMIC DNA]</scope>
    <source>
        <strain evidence="3">DSM 22017</strain>
    </source>
</reference>
<name>A0A1H4WCE4_9ACTN</name>
<evidence type="ECO:0000259" key="1">
    <source>
        <dbReference type="PROSITE" id="PS51819"/>
    </source>
</evidence>
<dbReference type="EMBL" id="FNRT01000002">
    <property type="protein sequence ID" value="SEC90977.1"/>
    <property type="molecule type" value="Genomic_DNA"/>
</dbReference>
<dbReference type="AlphaFoldDB" id="A0A1H4WCE4"/>
<gene>
    <name evidence="2" type="ORF">SAMN04489844_3234</name>
</gene>
<dbReference type="Gene3D" id="3.10.180.10">
    <property type="entry name" value="2,3-Dihydroxybiphenyl 1,2-Dioxygenase, domain 1"/>
    <property type="match status" value="2"/>
</dbReference>
<dbReference type="InterPro" id="IPR037523">
    <property type="entry name" value="VOC_core"/>
</dbReference>
<keyword evidence="3" id="KW-1185">Reference proteome</keyword>
<evidence type="ECO:0000313" key="2">
    <source>
        <dbReference type="EMBL" id="SEC90977.1"/>
    </source>
</evidence>
<dbReference type="InterPro" id="IPR029068">
    <property type="entry name" value="Glyas_Bleomycin-R_OHBP_Dase"/>
</dbReference>
<dbReference type="InterPro" id="IPR041581">
    <property type="entry name" value="Glyoxalase_6"/>
</dbReference>
<dbReference type="STRING" id="402596.SAMN04489844_3234"/>
<dbReference type="InterPro" id="IPR052164">
    <property type="entry name" value="Anthracycline_SecMetBiosynth"/>
</dbReference>
<dbReference type="Pfam" id="PF18029">
    <property type="entry name" value="Glyoxalase_6"/>
    <property type="match status" value="1"/>
</dbReference>
<dbReference type="Proteomes" id="UP000198742">
    <property type="component" value="Unassembled WGS sequence"/>
</dbReference>
<feature type="domain" description="VOC" evidence="1">
    <location>
        <begin position="15"/>
        <end position="128"/>
    </location>
</feature>
<proteinExistence type="predicted"/>
<organism evidence="2 3">
    <name type="scientific">Nocardioides exalbidus</name>
    <dbReference type="NCBI Taxonomy" id="402596"/>
    <lineage>
        <taxon>Bacteria</taxon>
        <taxon>Bacillati</taxon>
        <taxon>Actinomycetota</taxon>
        <taxon>Actinomycetes</taxon>
        <taxon>Propionibacteriales</taxon>
        <taxon>Nocardioidaceae</taxon>
        <taxon>Nocardioides</taxon>
    </lineage>
</organism>
<evidence type="ECO:0000313" key="3">
    <source>
        <dbReference type="Proteomes" id="UP000198742"/>
    </source>
</evidence>
<sequence length="280" mass="29396">MDGMDTQQRTFPEGVPSWIDLEQPDLAATQEFYGGLFGWQLEPVGGGQYVIARLDGQDVAGLAEPDPDLPPSPGGWTTYVAVDDAGAAAARVAAAGGRVVVPAAEVGPAGHMAVVEDPAGALFRLWQAGRRLGVQVANVPGAWNFSDLRGADVDTVRDFYADVLGWELDDMGFSVLVRRSGYGDHLAATVDPGIHERQAGVSAPEGFADAVAWIDTSTPATEAAWHVTFTVADRDDTAAAAERLGGVVVSTADSEWTRTAVVRDPQGATFTASQFTPQEG</sequence>
<dbReference type="PANTHER" id="PTHR33993">
    <property type="entry name" value="GLYOXALASE-RELATED"/>
    <property type="match status" value="1"/>
</dbReference>
<dbReference type="SUPFAM" id="SSF54593">
    <property type="entry name" value="Glyoxalase/Bleomycin resistance protein/Dihydroxybiphenyl dioxygenase"/>
    <property type="match status" value="2"/>
</dbReference>
<dbReference type="InterPro" id="IPR004360">
    <property type="entry name" value="Glyas_Fos-R_dOase_dom"/>
</dbReference>